<sequence length="505" mass="54725">MLLKRRKRAAPSDIYPACKLSGTCPPDILNKYEQNTLADKILKYGSAGVFLGTLGIGTGRGTGGSFGYAPIGGTGVRVGTRVSTIRPTLPVGTDSIPINAVDPLGPVVPPDLPTVIEEPLQILPPRFPTAVEEDVFINENTVEVPITTTKVTTDEQPAVLEVTSETREPRLLSRTQYENPAFEVSLTTSAGAGETSATDHILVYGNAGGVHIGEQVELADFSLRSYETSIETETSFTTSTPVTRPRAIPRPRGRSLQSRYYQQVRVTDPQIFAQPRNLVTFRNPAFDASVDILFDQDVADIALAAPNTDFADIVSLSKPVYTRTAQGVRVSRVGQKASMKTRSGLVIGPQTHFYYDLSEIAPAEMFELHPMSNAPLGETSADAVITSGSGSMETISLSDSSLASYPEDALLDEYEPVGNDLQLVVGGGGRRTRPISVPHFFRPVPQVFPEFEGVHINYGPPKNTSPLPIDPSEGSVIQFDLLGGDQDFFLHPSLLRRKRRKLLVF</sequence>
<comment type="function">
    <text evidence="15">Minor protein of the capsid that localizes along the inner surface of the virion, within the central cavities beneath the L1 pentamers. Plays a role in capsid stabilization through interaction with the major capsid protein L1. Once the virion enters the host cell, L2 escorts the genomic DNA into the nucleus by promoting escape from the endosomal compartments and traffic through the host Golgi network. Mechanistically, the C-terminus of L2 possesses a cell-penetrating peptide that protudes from the host endosome, interacts with host cytoplasmic retromer cargo and thereby mediates the capsid delivery to the host trans-Golgi network. Plays a role through its interaction with host dynein in the intracellular microtubule-dependent transport of viral capsid toward the nucleus. Mediates the viral genome import into the nucleus through binding to host importins. Once within the nucleus, L2 localizes viral genomes to host PML bodies in order to activate early gene expression for establishment of infection. Later on, promotes late gene expression by interacting with the viral E2 protein and by inhibiting its transcriptional activation functions. During virion assembly, encapsidates the genome by direct interaction with the viral DNA.</text>
</comment>
<dbReference type="GO" id="GO:0042025">
    <property type="term" value="C:host cell nucleus"/>
    <property type="evidence" value="ECO:0007669"/>
    <property type="project" value="UniProtKB-SubCell"/>
</dbReference>
<gene>
    <name evidence="15 17" type="primary">L2</name>
</gene>
<keyword evidence="5 15" id="KW-0945">Host-virus interaction</keyword>
<evidence type="ECO:0000256" key="8">
    <source>
        <dbReference type="ARBA" id="ARBA00022921"/>
    </source>
</evidence>
<keyword evidence="7 15" id="KW-0946">Virion</keyword>
<dbReference type="EMBL" id="MH910493">
    <property type="protein sequence ID" value="AZL94141.1"/>
    <property type="molecule type" value="Genomic_DNA"/>
</dbReference>
<keyword evidence="2 15" id="KW-0597">Phosphoprotein</keyword>
<dbReference type="GO" id="GO:0019028">
    <property type="term" value="C:viral capsid"/>
    <property type="evidence" value="ECO:0007669"/>
    <property type="project" value="UniProtKB-UniRule"/>
</dbReference>
<evidence type="ECO:0000256" key="11">
    <source>
        <dbReference type="ARBA" id="ARBA00023120"/>
    </source>
</evidence>
<keyword evidence="10" id="KW-1039">Host endosome</keyword>
<evidence type="ECO:0000256" key="9">
    <source>
        <dbReference type="ARBA" id="ARBA00022952"/>
    </source>
</evidence>
<evidence type="ECO:0000256" key="12">
    <source>
        <dbReference type="ARBA" id="ARBA00023125"/>
    </source>
</evidence>
<keyword evidence="13 15" id="KW-1015">Disulfide bond</keyword>
<dbReference type="Pfam" id="PF00513">
    <property type="entry name" value="Late_protein_L2"/>
    <property type="match status" value="1"/>
</dbReference>
<proteinExistence type="inferred from homology"/>
<keyword evidence="1 15" id="KW-1163">Viral penetration into host nucleus</keyword>
<comment type="caution">
    <text evidence="15">Lacks conserved residue(s) required for the propagation of feature annotation.</text>
</comment>
<keyword evidence="11 15" id="KW-1176">Cytoplasmic inwards viral transport</keyword>
<evidence type="ECO:0000256" key="13">
    <source>
        <dbReference type="ARBA" id="ARBA00023157"/>
    </source>
</evidence>
<keyword evidence="3 15" id="KW-0167">Capsid protein</keyword>
<feature type="disulfide bond" evidence="15">
    <location>
        <begin position="18"/>
        <end position="24"/>
    </location>
</feature>
<evidence type="ECO:0000256" key="16">
    <source>
        <dbReference type="SAM" id="MobiDB-lite"/>
    </source>
</evidence>
<evidence type="ECO:0000256" key="3">
    <source>
        <dbReference type="ARBA" id="ARBA00022561"/>
    </source>
</evidence>
<dbReference type="GO" id="GO:0075732">
    <property type="term" value="P:viral penetration into host nucleus"/>
    <property type="evidence" value="ECO:0007669"/>
    <property type="project" value="UniProtKB-KW"/>
</dbReference>
<comment type="subcellular location">
    <subcellularLocation>
        <location evidence="15">Virion</location>
    </subcellularLocation>
    <subcellularLocation>
        <location evidence="15">Host nucleus</location>
    </subcellularLocation>
</comment>
<evidence type="ECO:0000256" key="2">
    <source>
        <dbReference type="ARBA" id="ARBA00022553"/>
    </source>
</evidence>
<evidence type="ECO:0000313" key="18">
    <source>
        <dbReference type="Proteomes" id="UP001229235"/>
    </source>
</evidence>
<evidence type="ECO:0000256" key="4">
    <source>
        <dbReference type="ARBA" id="ARBA00022562"/>
    </source>
</evidence>
<evidence type="ECO:0000256" key="1">
    <source>
        <dbReference type="ARBA" id="ARBA00022524"/>
    </source>
</evidence>
<reference evidence="17" key="1">
    <citation type="submission" date="2018-09" db="EMBL/GenBank/DDBJ databases">
        <title>Complete genome of LwPV1, a novel papillomavirus species in the Costa Rica tree ocelot Leopardus wiedii.</title>
        <authorList>
            <person name="Alberti A."/>
            <person name="Doltz G."/>
            <person name="Lecis R."/>
        </authorList>
    </citation>
    <scope>NUCLEOTIDE SEQUENCE</scope>
</reference>
<protein>
    <recommendedName>
        <fullName evidence="15">Minor capsid protein L2</fullName>
    </recommendedName>
</protein>
<keyword evidence="9 15" id="KW-1177">Microtubular inwards viral transport</keyword>
<evidence type="ECO:0000256" key="7">
    <source>
        <dbReference type="ARBA" id="ARBA00022844"/>
    </source>
</evidence>
<dbReference type="GO" id="GO:0043657">
    <property type="term" value="C:host cell"/>
    <property type="evidence" value="ECO:0007669"/>
    <property type="project" value="GOC"/>
</dbReference>
<feature type="region of interest" description="Disordered" evidence="16">
    <location>
        <begin position="232"/>
        <end position="254"/>
    </location>
</feature>
<evidence type="ECO:0000313" key="17">
    <source>
        <dbReference type="EMBL" id="AZL94141.1"/>
    </source>
</evidence>
<dbReference type="GO" id="GO:0005198">
    <property type="term" value="F:structural molecule activity"/>
    <property type="evidence" value="ECO:0007669"/>
    <property type="project" value="UniProtKB-UniRule"/>
</dbReference>
<evidence type="ECO:0000256" key="6">
    <source>
        <dbReference type="ARBA" id="ARBA00022812"/>
    </source>
</evidence>
<dbReference type="InterPro" id="IPR000784">
    <property type="entry name" value="Late_L2"/>
</dbReference>
<dbReference type="Proteomes" id="UP001229235">
    <property type="component" value="Segment"/>
</dbReference>
<evidence type="ECO:0000256" key="14">
    <source>
        <dbReference type="ARBA" id="ARBA00023296"/>
    </source>
</evidence>
<dbReference type="GO" id="GO:0003677">
    <property type="term" value="F:DNA binding"/>
    <property type="evidence" value="ECO:0007669"/>
    <property type="project" value="UniProtKB-UniRule"/>
</dbReference>
<keyword evidence="14 15" id="KW-1160">Virus entry into host cell</keyword>
<comment type="subunit">
    <text evidence="15">Interacts with major capsid protein L1. Interacts with E2; this interaction inhibits E2 transcriptional activity but not the DNA replication function E2. Interacts with host HSPA8; this interaction is required for L2 nuclear translocation. Interacts with host importins KPNB2 and KPNB3. Forms a complex with importin alpha2-beta1 heterodimers via interaction with the importin alpha2 adapter. Interacts with host DYNLT1; this interaction is essential for virus intracellular transport during entry. Interacts (via C-terminus) with host retromer subunits VPS35 AND VPS29.</text>
</comment>
<dbReference type="GO" id="GO:0075521">
    <property type="term" value="P:microtubule-dependent intracellular transport of viral material towards nucleus"/>
    <property type="evidence" value="ECO:0007669"/>
    <property type="project" value="UniProtKB-UniRule"/>
</dbReference>
<keyword evidence="4 15" id="KW-1048">Host nucleus</keyword>
<keyword evidence="8 15" id="KW-0426">Late protein</keyword>
<evidence type="ECO:0000256" key="10">
    <source>
        <dbReference type="ARBA" id="ARBA00023046"/>
    </source>
</evidence>
<keyword evidence="6" id="KW-1040">Host Golgi apparatus</keyword>
<comment type="PTM">
    <text evidence="15">Highly phosphorylated.</text>
</comment>
<dbReference type="GO" id="GO:0046718">
    <property type="term" value="P:symbiont entry into host cell"/>
    <property type="evidence" value="ECO:0007669"/>
    <property type="project" value="UniProtKB-KW"/>
</dbReference>
<comment type="similarity">
    <text evidence="15">Belongs to the papillomaviridae L2 protein family.</text>
</comment>
<evidence type="ECO:0000256" key="15">
    <source>
        <dbReference type="HAMAP-Rule" id="MF_04003"/>
    </source>
</evidence>
<dbReference type="HAMAP" id="MF_04003">
    <property type="entry name" value="PPV_L2"/>
    <property type="match status" value="1"/>
</dbReference>
<evidence type="ECO:0000256" key="5">
    <source>
        <dbReference type="ARBA" id="ARBA00022581"/>
    </source>
</evidence>
<keyword evidence="12 15" id="KW-0238">DNA-binding</keyword>
<name>A0A3S8V2P1_9PAPI</name>
<organism evidence="17 18">
    <name type="scientific">Leopardus wiedii papillomavirus type 1</name>
    <dbReference type="NCBI Taxonomy" id="2495531"/>
    <lineage>
        <taxon>Viruses</taxon>
        <taxon>Monodnaviria</taxon>
        <taxon>Shotokuvirae</taxon>
        <taxon>Cossaviricota</taxon>
        <taxon>Papovaviricetes</taxon>
        <taxon>Zurhausenvirales</taxon>
        <taxon>Papillomaviridae</taxon>
    </lineage>
</organism>
<accession>A0A3S8V2P1</accession>